<comment type="caution">
    <text evidence="5">The sequence shown here is derived from an EMBL/GenBank/DDBJ whole genome shotgun (WGS) entry which is preliminary data.</text>
</comment>
<protein>
    <submittedName>
        <fullName evidence="5">AraC family transcriptional regulator</fullName>
    </submittedName>
</protein>
<gene>
    <name evidence="5" type="ORF">FOT42_016845</name>
</gene>
<dbReference type="PANTHER" id="PTHR43280">
    <property type="entry name" value="ARAC-FAMILY TRANSCRIPTIONAL REGULATOR"/>
    <property type="match status" value="1"/>
</dbReference>
<dbReference type="Pfam" id="PF12833">
    <property type="entry name" value="HTH_18"/>
    <property type="match status" value="1"/>
</dbReference>
<feature type="domain" description="HTH araC/xylS-type" evidence="4">
    <location>
        <begin position="189"/>
        <end position="286"/>
    </location>
</feature>
<dbReference type="PANTHER" id="PTHR43280:SF32">
    <property type="entry name" value="TRANSCRIPTIONAL REGULATORY PROTEIN"/>
    <property type="match status" value="1"/>
</dbReference>
<dbReference type="PROSITE" id="PS01124">
    <property type="entry name" value="HTH_ARAC_FAMILY_2"/>
    <property type="match status" value="1"/>
</dbReference>
<dbReference type="AlphaFoldDB" id="A0A5N5IP22"/>
<sequence length="293" mass="33175">MTPILGPQKTHDRGPYPGMVVHFPKNMQQVARTNSLFGPFHSILLLVKKGRVQFQVNGNSIVLYKGRLVVVPRGNLWSMDGPTSPIQIGVLGLSRKFVLENTVGSLPPSFMWYFGKGIRTIALGQDDVSFMFLLFSLLGPKSHEAEPSIANGHVLRHGINMLLWELQRLFQDQGGSPTSVSTAGHLLVLHFMDLLATHYRMEHKIGFYAKHLHVTADHLSRMVKKRTGKTAKEHITETLMEEAKVLLRDNTPIKEIGRVLGFRAIYDFSKFFKRNSSLSPRSYREKIKTLYPE</sequence>
<evidence type="ECO:0000313" key="5">
    <source>
        <dbReference type="EMBL" id="KAB5484216.1"/>
    </source>
</evidence>
<evidence type="ECO:0000259" key="4">
    <source>
        <dbReference type="PROSITE" id="PS01124"/>
    </source>
</evidence>
<keyword evidence="6" id="KW-1185">Reference proteome</keyword>
<dbReference type="Proteomes" id="UP000319204">
    <property type="component" value="Unassembled WGS sequence"/>
</dbReference>
<proteinExistence type="predicted"/>
<dbReference type="SMART" id="SM00342">
    <property type="entry name" value="HTH_ARAC"/>
    <property type="match status" value="1"/>
</dbReference>
<dbReference type="GO" id="GO:0043565">
    <property type="term" value="F:sequence-specific DNA binding"/>
    <property type="evidence" value="ECO:0007669"/>
    <property type="project" value="InterPro"/>
</dbReference>
<keyword evidence="3" id="KW-0804">Transcription</keyword>
<dbReference type="InterPro" id="IPR018060">
    <property type="entry name" value="HTH_AraC"/>
</dbReference>
<dbReference type="EMBL" id="VNIK02000017">
    <property type="protein sequence ID" value="KAB5484216.1"/>
    <property type="molecule type" value="Genomic_DNA"/>
</dbReference>
<evidence type="ECO:0000313" key="6">
    <source>
        <dbReference type="Proteomes" id="UP000319204"/>
    </source>
</evidence>
<evidence type="ECO:0000256" key="1">
    <source>
        <dbReference type="ARBA" id="ARBA00023015"/>
    </source>
</evidence>
<evidence type="ECO:0000256" key="3">
    <source>
        <dbReference type="ARBA" id="ARBA00023163"/>
    </source>
</evidence>
<dbReference type="InterPro" id="IPR009057">
    <property type="entry name" value="Homeodomain-like_sf"/>
</dbReference>
<evidence type="ECO:0000256" key="2">
    <source>
        <dbReference type="ARBA" id="ARBA00023125"/>
    </source>
</evidence>
<dbReference type="SUPFAM" id="SSF46689">
    <property type="entry name" value="Homeodomain-like"/>
    <property type="match status" value="1"/>
</dbReference>
<dbReference type="OrthoDB" id="2611870at2"/>
<reference evidence="5" key="1">
    <citation type="submission" date="2019-10" db="EMBL/GenBank/DDBJ databases">
        <title>Muricauda hadale sp. nov., a piezophilic bacterium isolated from hadopelagic water of the Mariana Trench.</title>
        <authorList>
            <person name="Wei Y."/>
        </authorList>
    </citation>
    <scope>NUCLEOTIDE SEQUENCE [LARGE SCALE GENOMIC DNA]</scope>
    <source>
        <strain evidence="5">MT-229</strain>
    </source>
</reference>
<organism evidence="5 6">
    <name type="scientific">Flagellimonas hadalis</name>
    <dbReference type="NCBI Taxonomy" id="2597517"/>
    <lineage>
        <taxon>Bacteria</taxon>
        <taxon>Pseudomonadati</taxon>
        <taxon>Bacteroidota</taxon>
        <taxon>Flavobacteriia</taxon>
        <taxon>Flavobacteriales</taxon>
        <taxon>Flavobacteriaceae</taxon>
        <taxon>Flagellimonas</taxon>
    </lineage>
</organism>
<dbReference type="GO" id="GO:0003700">
    <property type="term" value="F:DNA-binding transcription factor activity"/>
    <property type="evidence" value="ECO:0007669"/>
    <property type="project" value="InterPro"/>
</dbReference>
<accession>A0A5N5IP22</accession>
<name>A0A5N5IP22_9FLAO</name>
<keyword evidence="2" id="KW-0238">DNA-binding</keyword>
<keyword evidence="1" id="KW-0805">Transcription regulation</keyword>
<dbReference type="Gene3D" id="1.10.10.60">
    <property type="entry name" value="Homeodomain-like"/>
    <property type="match status" value="1"/>
</dbReference>